<name>A0A2K2CNX3_BRADI</name>
<accession>A0A2K2CNX3</accession>
<protein>
    <submittedName>
        <fullName evidence="1 2">Uncharacterized protein</fullName>
    </submittedName>
</protein>
<proteinExistence type="predicted"/>
<evidence type="ECO:0000313" key="1">
    <source>
        <dbReference type="EMBL" id="PNT63747.1"/>
    </source>
</evidence>
<dbReference type="EnsemblPlants" id="PNT63747">
    <property type="protein sequence ID" value="PNT63747"/>
    <property type="gene ID" value="BRADI_4g20567v3"/>
</dbReference>
<reference evidence="1" key="2">
    <citation type="submission" date="2017-06" db="EMBL/GenBank/DDBJ databases">
        <title>WGS assembly of Brachypodium distachyon.</title>
        <authorList>
            <consortium name="The International Brachypodium Initiative"/>
            <person name="Lucas S."/>
            <person name="Harmon-Smith M."/>
            <person name="Lail K."/>
            <person name="Tice H."/>
            <person name="Grimwood J."/>
            <person name="Bruce D."/>
            <person name="Barry K."/>
            <person name="Shu S."/>
            <person name="Lindquist E."/>
            <person name="Wang M."/>
            <person name="Pitluck S."/>
            <person name="Vogel J.P."/>
            <person name="Garvin D.F."/>
            <person name="Mockler T.C."/>
            <person name="Schmutz J."/>
            <person name="Rokhsar D."/>
            <person name="Bevan M.W."/>
        </authorList>
    </citation>
    <scope>NUCLEOTIDE SEQUENCE</scope>
    <source>
        <strain evidence="1">Bd21</strain>
    </source>
</reference>
<evidence type="ECO:0000313" key="2">
    <source>
        <dbReference type="EnsemblPlants" id="PNT63747"/>
    </source>
</evidence>
<sequence length="68" mass="7568">MAPSPHPSSRPPFSPKFIIGNRGGGQVMIPLLRRNIPVEGDVGSIYWSCFQATRDELPSCGLQKRYPR</sequence>
<dbReference type="InParanoid" id="A0A2K2CNX3"/>
<organism evidence="1">
    <name type="scientific">Brachypodium distachyon</name>
    <name type="common">Purple false brome</name>
    <name type="synonym">Trachynia distachya</name>
    <dbReference type="NCBI Taxonomy" id="15368"/>
    <lineage>
        <taxon>Eukaryota</taxon>
        <taxon>Viridiplantae</taxon>
        <taxon>Streptophyta</taxon>
        <taxon>Embryophyta</taxon>
        <taxon>Tracheophyta</taxon>
        <taxon>Spermatophyta</taxon>
        <taxon>Magnoliopsida</taxon>
        <taxon>Liliopsida</taxon>
        <taxon>Poales</taxon>
        <taxon>Poaceae</taxon>
        <taxon>BOP clade</taxon>
        <taxon>Pooideae</taxon>
        <taxon>Stipodae</taxon>
        <taxon>Brachypodieae</taxon>
        <taxon>Brachypodium</taxon>
    </lineage>
</organism>
<dbReference type="EMBL" id="CM000883">
    <property type="protein sequence ID" value="PNT63747.1"/>
    <property type="molecule type" value="Genomic_DNA"/>
</dbReference>
<reference evidence="1 2" key="1">
    <citation type="journal article" date="2010" name="Nature">
        <title>Genome sequencing and analysis of the model grass Brachypodium distachyon.</title>
        <authorList>
            <consortium name="International Brachypodium Initiative"/>
        </authorList>
    </citation>
    <scope>NUCLEOTIDE SEQUENCE [LARGE SCALE GENOMIC DNA]</scope>
    <source>
        <strain evidence="1 2">Bd21</strain>
    </source>
</reference>
<evidence type="ECO:0000313" key="3">
    <source>
        <dbReference type="Proteomes" id="UP000008810"/>
    </source>
</evidence>
<gene>
    <name evidence="1" type="ORF">BRADI_4g20567v3</name>
</gene>
<dbReference type="Proteomes" id="UP000008810">
    <property type="component" value="Chromosome 4"/>
</dbReference>
<dbReference type="Gramene" id="PNT63747">
    <property type="protein sequence ID" value="PNT63747"/>
    <property type="gene ID" value="BRADI_4g20567v3"/>
</dbReference>
<dbReference type="AlphaFoldDB" id="A0A2K2CNX3"/>
<reference evidence="2" key="3">
    <citation type="submission" date="2018-08" db="UniProtKB">
        <authorList>
            <consortium name="EnsemblPlants"/>
        </authorList>
    </citation>
    <scope>IDENTIFICATION</scope>
    <source>
        <strain evidence="2">cv. Bd21</strain>
    </source>
</reference>
<keyword evidence="3" id="KW-1185">Reference proteome</keyword>